<dbReference type="AlphaFoldDB" id="A0A2H1INW5"/>
<accession>A0A2H1INW5</accession>
<sequence length="102" mass="11603">MSEYTANLATIESAYVNWALLADRGIDASEAAAEFDRFIAKVKADALREAVEEFEGHVGAGEFDEQTRRNGTHWTHAVESWDHQGPFMYWLLNRADQIEREA</sequence>
<name>A0A2H1INW5_9MICO</name>
<dbReference type="EMBL" id="FXZE01000003">
    <property type="protein sequence ID" value="SMX76652.1"/>
    <property type="molecule type" value="Genomic_DNA"/>
</dbReference>
<proteinExistence type="predicted"/>
<organism evidence="1 2">
    <name type="scientific">Brevibacterium antiquum</name>
    <dbReference type="NCBI Taxonomy" id="234835"/>
    <lineage>
        <taxon>Bacteria</taxon>
        <taxon>Bacillati</taxon>
        <taxon>Actinomycetota</taxon>
        <taxon>Actinomycetes</taxon>
        <taxon>Micrococcales</taxon>
        <taxon>Brevibacteriaceae</taxon>
        <taxon>Brevibacterium</taxon>
    </lineage>
</organism>
<reference evidence="2" key="1">
    <citation type="submission" date="2017-03" db="EMBL/GenBank/DDBJ databases">
        <authorList>
            <person name="Monnet C."/>
        </authorList>
    </citation>
    <scope>NUCLEOTIDE SEQUENCE [LARGE SCALE GENOMIC DNA]</scope>
    <source>
        <strain evidence="2">P10</strain>
    </source>
</reference>
<evidence type="ECO:0000313" key="1">
    <source>
        <dbReference type="EMBL" id="SMX76652.1"/>
    </source>
</evidence>
<keyword evidence="2" id="KW-1185">Reference proteome</keyword>
<evidence type="ECO:0000313" key="2">
    <source>
        <dbReference type="Proteomes" id="UP000234342"/>
    </source>
</evidence>
<protein>
    <submittedName>
        <fullName evidence="1">Uncharacterized protein</fullName>
    </submittedName>
</protein>
<gene>
    <name evidence="1" type="ORF">BANT10_01117</name>
</gene>
<dbReference type="Proteomes" id="UP000234342">
    <property type="component" value="Unassembled WGS sequence"/>
</dbReference>
<dbReference type="RefSeq" id="WP_101642281.1">
    <property type="nucleotide sequence ID" value="NZ_FXZE01000003.1"/>
</dbReference>